<keyword evidence="9" id="KW-0256">Endoplasmic reticulum</keyword>
<evidence type="ECO:0000256" key="2">
    <source>
        <dbReference type="ARBA" id="ARBA00004922"/>
    </source>
</evidence>
<dbReference type="GO" id="GO:0006488">
    <property type="term" value="P:dolichol-linked oligosaccharide biosynthetic process"/>
    <property type="evidence" value="ECO:0007669"/>
    <property type="project" value="UniProtKB-UniRule"/>
</dbReference>
<keyword evidence="7" id="KW-0808">Transferase</keyword>
<dbReference type="GO" id="GO:0106073">
    <property type="term" value="F:dolichyl pyrophosphate Glc2Man9GlcNAc2 alpha-1,2-glucosyltransferase activity"/>
    <property type="evidence" value="ECO:0007669"/>
    <property type="project" value="UniProtKB-UniRule"/>
</dbReference>
<name>A0AAV5QFJ1_9ASCO</name>
<feature type="transmembrane region" description="Helical" evidence="14">
    <location>
        <begin position="140"/>
        <end position="157"/>
    </location>
</feature>
<dbReference type="EC" id="2.4.1.256" evidence="4 14"/>
<comment type="function">
    <text evidence="12">Dol-P-Glc:Glc(2)Man(9)GlcNAc(2)-PP-Dol alpha-1,2-glucosyltransferase that operates in the biosynthetic pathway of dolichol-linked oligosaccharides, the glycan precursors employed in protein asparagine (N)-glycosylation. The assembly of dolichol-linked oligosaccharides begins on the cytosolic side of the endoplasmic reticulum membrane and finishes in its lumen. The sequential addition of sugars to dolichol pyrophosphate produces dolichol-linked oligosaccharides containing fourteen sugars, including two GlcNAcs, nine mannoses and three glucoses. Once assembled, the oligosaccharide is transferred from the lipid to nascent proteins by oligosaccharyltransferases. In the lumen of the endoplasmic reticulum, adds the third and last glucose residue from dolichyl phosphate glucose (Dol-P-Glc) onto the lipid-linked oligosaccharide intermediate Glc(2)Man(9)GlcNAc(2)-PP-Dol to produce Glc(3)Man(9)GlcNAc(2)-PP-Dol.</text>
</comment>
<comment type="caution">
    <text evidence="15">The sequence shown here is derived from an EMBL/GenBank/DDBJ whole genome shotgun (WGS) entry which is preliminary data.</text>
</comment>
<evidence type="ECO:0000256" key="4">
    <source>
        <dbReference type="ARBA" id="ARBA00011967"/>
    </source>
</evidence>
<dbReference type="AlphaFoldDB" id="A0AAV5QFJ1"/>
<dbReference type="PIRSF" id="PIRSF028810">
    <property type="entry name" value="Alpha1_2_glucosyltferase_Alg10"/>
    <property type="match status" value="1"/>
</dbReference>
<keyword evidence="11 14" id="KW-0472">Membrane</keyword>
<comment type="similarity">
    <text evidence="3 14">Belongs to the ALG10 glucosyltransferase family.</text>
</comment>
<evidence type="ECO:0000313" key="15">
    <source>
        <dbReference type="EMBL" id="GMM33427.1"/>
    </source>
</evidence>
<comment type="subcellular location">
    <subcellularLocation>
        <location evidence="1">Endoplasmic reticulum membrane</location>
        <topology evidence="1">Multi-pass membrane protein</topology>
    </subcellularLocation>
</comment>
<feature type="transmembrane region" description="Helical" evidence="14">
    <location>
        <begin position="415"/>
        <end position="435"/>
    </location>
</feature>
<evidence type="ECO:0000256" key="7">
    <source>
        <dbReference type="ARBA" id="ARBA00022679"/>
    </source>
</evidence>
<evidence type="ECO:0000256" key="9">
    <source>
        <dbReference type="ARBA" id="ARBA00022824"/>
    </source>
</evidence>
<feature type="transmembrane region" description="Helical" evidence="14">
    <location>
        <begin position="261"/>
        <end position="284"/>
    </location>
</feature>
<evidence type="ECO:0000256" key="8">
    <source>
        <dbReference type="ARBA" id="ARBA00022692"/>
    </source>
</evidence>
<comment type="pathway">
    <text evidence="2">Protein modification; protein glycosylation.</text>
</comment>
<feature type="transmembrane region" description="Helical" evidence="14">
    <location>
        <begin position="341"/>
        <end position="365"/>
    </location>
</feature>
<evidence type="ECO:0000256" key="13">
    <source>
        <dbReference type="ARBA" id="ARBA00048064"/>
    </source>
</evidence>
<sequence>MTTKQSPKDKANIKSKSSASQLLSFLNYYITYPIALTLISYSFYLISFKYVDYQFIDEIFHIPQAQKYCNGDFHHWDSKITTPPGLYVLAYLYEKLLSFLPIDTVECDIPTLRSLNTIGGTIILPLCVTIPIARRYPTRLWISNVVLIPLITIYLNLFYTEVWSTIFILSSFTVSYLCPFGVKSSMLSSLLVFSSLWFRQTNIVWSAFNLVIGIDQKIRLENYTVEKFETKYQSLSKYLQFLKSWKVYSMIMEILVFMDTALGNILAIIPFLVNFVLFGVFLLYNQGITFGDKENHVSTIHFSQIYYCFLFMGFCGWPLILSRKSLAGYLQFSFGSMGKIIGTAMIYTMMAYTIKHFTVVHPFLLADNRHYTFYLWRKVIDSGTYSRYAMIPIYHFLMVLMLAQFAKGHRSTTNVVLVLGYMFCLFATIIPSPLFEPRYYILPYLYWRLLTDAGSVDDTLELFGWKFSGEQEILAKLGAEFIWNLVVNLAMLFVFINFEFSWDSEPEVIQRIIW</sequence>
<keyword evidence="10 14" id="KW-1133">Transmembrane helix</keyword>
<evidence type="ECO:0000313" key="16">
    <source>
        <dbReference type="Proteomes" id="UP001360560"/>
    </source>
</evidence>
<protein>
    <recommendedName>
        <fullName evidence="5 14">Dol-P-Glc:Glc(2)Man(9)GlcNAc(2)-PP-Dol alpha-1,2-glucosyltransferase</fullName>
        <ecNumber evidence="4 14">2.4.1.256</ecNumber>
    </recommendedName>
</protein>
<dbReference type="RefSeq" id="XP_064850427.1">
    <property type="nucleotide sequence ID" value="XM_064994355.1"/>
</dbReference>
<accession>A0AAV5QFJ1</accession>
<gene>
    <name evidence="15" type="ORF">DASC09_007520</name>
</gene>
<evidence type="ECO:0000256" key="1">
    <source>
        <dbReference type="ARBA" id="ARBA00004477"/>
    </source>
</evidence>
<organism evidence="15 16">
    <name type="scientific">Saccharomycopsis crataegensis</name>
    <dbReference type="NCBI Taxonomy" id="43959"/>
    <lineage>
        <taxon>Eukaryota</taxon>
        <taxon>Fungi</taxon>
        <taxon>Dikarya</taxon>
        <taxon>Ascomycota</taxon>
        <taxon>Saccharomycotina</taxon>
        <taxon>Saccharomycetes</taxon>
        <taxon>Saccharomycopsidaceae</taxon>
        <taxon>Saccharomycopsis</taxon>
    </lineage>
</organism>
<reference evidence="15 16" key="1">
    <citation type="journal article" date="2023" name="Elife">
        <title>Identification of key yeast species and microbe-microbe interactions impacting larval growth of Drosophila in the wild.</title>
        <authorList>
            <person name="Mure A."/>
            <person name="Sugiura Y."/>
            <person name="Maeda R."/>
            <person name="Honda K."/>
            <person name="Sakurai N."/>
            <person name="Takahashi Y."/>
            <person name="Watada M."/>
            <person name="Katoh T."/>
            <person name="Gotoh A."/>
            <person name="Gotoh Y."/>
            <person name="Taniguchi I."/>
            <person name="Nakamura K."/>
            <person name="Hayashi T."/>
            <person name="Katayama T."/>
            <person name="Uemura T."/>
            <person name="Hattori Y."/>
        </authorList>
    </citation>
    <scope>NUCLEOTIDE SEQUENCE [LARGE SCALE GENOMIC DNA]</scope>
    <source>
        <strain evidence="15 16">SC-9</strain>
    </source>
</reference>
<dbReference type="GeneID" id="90071406"/>
<evidence type="ECO:0000256" key="6">
    <source>
        <dbReference type="ARBA" id="ARBA00022676"/>
    </source>
</evidence>
<proteinExistence type="inferred from homology"/>
<dbReference type="PANTHER" id="PTHR12989">
    <property type="entry name" value="ALPHA-1,2-GLUCOSYLTRANSFERASE ALG10"/>
    <property type="match status" value="1"/>
</dbReference>
<evidence type="ECO:0000256" key="5">
    <source>
        <dbReference type="ARBA" id="ARBA00018512"/>
    </source>
</evidence>
<dbReference type="PANTHER" id="PTHR12989:SF10">
    <property type="entry name" value="DOL-P-GLC:GLC(2)MAN(9)GLCNAC(2)-PP-DOL ALPHA-1,2-GLUCOSYLTRANSFERASE-RELATED"/>
    <property type="match status" value="1"/>
</dbReference>
<evidence type="ECO:0000256" key="12">
    <source>
        <dbReference type="ARBA" id="ARBA00044727"/>
    </source>
</evidence>
<evidence type="ECO:0000256" key="11">
    <source>
        <dbReference type="ARBA" id="ARBA00023136"/>
    </source>
</evidence>
<keyword evidence="6 14" id="KW-0328">Glycosyltransferase</keyword>
<comment type="caution">
    <text evidence="14">Lacks conserved residue(s) required for the propagation of feature annotation.</text>
</comment>
<dbReference type="InterPro" id="IPR016900">
    <property type="entry name" value="Alg10"/>
</dbReference>
<evidence type="ECO:0000256" key="10">
    <source>
        <dbReference type="ARBA" id="ARBA00022989"/>
    </source>
</evidence>
<evidence type="ECO:0000256" key="14">
    <source>
        <dbReference type="PIRNR" id="PIRNR028810"/>
    </source>
</evidence>
<keyword evidence="16" id="KW-1185">Reference proteome</keyword>
<evidence type="ECO:0000256" key="3">
    <source>
        <dbReference type="ARBA" id="ARBA00010600"/>
    </source>
</evidence>
<comment type="catalytic activity">
    <reaction evidence="13">
        <text>an alpha-D-Glc-(1-&gt;3)-alpha-D-Glc-(1-&gt;3)-alpha-D-Man-(1-&gt;2)-alpha-D-Man-(1-&gt;2)-alpha-D-Man-(1-&gt;3)-[alpha-D-Man-(1-&gt;2)-alpha-D-Man-(1-&gt;3)-[alpha-D-Man-(1-&gt;2)-alpha-D-Man-(1-&gt;6)]-alpha-D-Man-(1-&gt;6)]-beta-D-Man-(1-&gt;4)-beta-D-GlcNAc-(1-&gt;4)-alpha-D-GlcNAc-diphospho-di-trans,poly-cis-dolichol + a di-trans,poly-cis-dolichyl beta-D-glucosyl phosphate = a alpha-D-Glc-(1-&gt;2)-alpha-D-Glc-(1-&gt;3)-alpha-D-Glc-(1-&gt;3)-alpha-D-Man-(1-&gt;2)-alpha-D-Man-(1-&gt;2)-alpha-D-Man-(1-&gt;3)-[alpha-D-Man-(1-&gt;2)-alpha-D-Man-(1-&gt;3)-[alpha-D-Man-(1-&gt;2)-alpha-D-Man-(1-&gt;6)]-alpha-D-Man-(1-&gt;6)]-beta-D-Man-(1-&gt;4)-beta-D-GlcNAc-(1-&gt;4)-alpha-D-GlcNAc-diphospho-di-trans,poly-cis-dolichol + a di-trans,poly-cis-dolichyl phosphate + H(+)</text>
        <dbReference type="Rhea" id="RHEA:29543"/>
        <dbReference type="Rhea" id="RHEA-COMP:19498"/>
        <dbReference type="Rhea" id="RHEA-COMP:19502"/>
        <dbReference type="Rhea" id="RHEA-COMP:19512"/>
        <dbReference type="Rhea" id="RHEA-COMP:19522"/>
        <dbReference type="ChEBI" id="CHEBI:15378"/>
        <dbReference type="ChEBI" id="CHEBI:57525"/>
        <dbReference type="ChEBI" id="CHEBI:57683"/>
        <dbReference type="ChEBI" id="CHEBI:132522"/>
        <dbReference type="ChEBI" id="CHEBI:132523"/>
        <dbReference type="EC" id="2.4.1.256"/>
    </reaction>
    <physiologicalReaction direction="left-to-right" evidence="13">
        <dbReference type="Rhea" id="RHEA:29544"/>
    </physiologicalReaction>
</comment>
<dbReference type="GO" id="GO:0005789">
    <property type="term" value="C:endoplasmic reticulum membrane"/>
    <property type="evidence" value="ECO:0007669"/>
    <property type="project" value="UniProtKB-SubCell"/>
</dbReference>
<dbReference type="Pfam" id="PF04922">
    <property type="entry name" value="DIE2_ALG10"/>
    <property type="match status" value="1"/>
</dbReference>
<feature type="transmembrane region" description="Helical" evidence="14">
    <location>
        <begin position="481"/>
        <end position="502"/>
    </location>
</feature>
<feature type="transmembrane region" description="Helical" evidence="14">
    <location>
        <begin position="26"/>
        <end position="46"/>
    </location>
</feature>
<keyword evidence="8 14" id="KW-0812">Transmembrane</keyword>
<dbReference type="Proteomes" id="UP001360560">
    <property type="component" value="Unassembled WGS sequence"/>
</dbReference>
<feature type="transmembrane region" description="Helical" evidence="14">
    <location>
        <begin position="385"/>
        <end position="403"/>
    </location>
</feature>
<feature type="transmembrane region" description="Helical" evidence="14">
    <location>
        <begin position="304"/>
        <end position="321"/>
    </location>
</feature>
<dbReference type="EMBL" id="BTFZ01000001">
    <property type="protein sequence ID" value="GMM33427.1"/>
    <property type="molecule type" value="Genomic_DNA"/>
</dbReference>